<dbReference type="PANTHER" id="PTHR36504">
    <property type="entry name" value="LIPOPOLYSACCHARIDE EXPORT SYSTEM PROTEIN LPTA"/>
    <property type="match status" value="1"/>
</dbReference>
<dbReference type="EMBL" id="VBAJ01000175">
    <property type="protein sequence ID" value="TMJ07473.1"/>
    <property type="molecule type" value="Genomic_DNA"/>
</dbReference>
<evidence type="ECO:0000313" key="3">
    <source>
        <dbReference type="EMBL" id="TMJ07473.1"/>
    </source>
</evidence>
<dbReference type="GO" id="GO:0030288">
    <property type="term" value="C:outer membrane-bounded periplasmic space"/>
    <property type="evidence" value="ECO:0007669"/>
    <property type="project" value="TreeGrafter"/>
</dbReference>
<dbReference type="GO" id="GO:0015920">
    <property type="term" value="P:lipopolysaccharide transport"/>
    <property type="evidence" value="ECO:0007669"/>
    <property type="project" value="TreeGrafter"/>
</dbReference>
<sequence length="238" mass="25580">MQLNADTVTARDGGQLLEASGHVIITDGRLTIRADHVLYDRKSRQIQMSGSVRITTPQGELIAGEAAAQLTPAGTVAAIQAFRGVTARSTGRMLKADRVAYQVKDDTLAATGNVVVTFPPDLTATAGVLVAKGADVITMTGRPRIRNPDGFIEGDRLEVVAHSQIAFVRGNVVSVFAETRITSATATLLVRENSAIFRDKVSVTRPGRTMTAELVTYYYKERRLVAEGQTTIRIQGTP</sequence>
<dbReference type="InterPro" id="IPR005653">
    <property type="entry name" value="OstA-like_N"/>
</dbReference>
<evidence type="ECO:0000259" key="2">
    <source>
        <dbReference type="Pfam" id="PF03968"/>
    </source>
</evidence>
<gene>
    <name evidence="3" type="ORF">E6G99_06565</name>
</gene>
<dbReference type="PANTHER" id="PTHR36504:SF1">
    <property type="entry name" value="LIPOPOLYSACCHARIDE EXPORT SYSTEM PROTEIN LPTA"/>
    <property type="match status" value="1"/>
</dbReference>
<dbReference type="AlphaFoldDB" id="A0A537LHL4"/>
<dbReference type="GO" id="GO:0017089">
    <property type="term" value="F:glycolipid transfer activity"/>
    <property type="evidence" value="ECO:0007669"/>
    <property type="project" value="TreeGrafter"/>
</dbReference>
<name>A0A537LHL4_9BACT</name>
<organism evidence="3 4">
    <name type="scientific">Candidatus Segetimicrobium genomatis</name>
    <dbReference type="NCBI Taxonomy" id="2569760"/>
    <lineage>
        <taxon>Bacteria</taxon>
        <taxon>Bacillati</taxon>
        <taxon>Candidatus Sysuimicrobiota</taxon>
        <taxon>Candidatus Sysuimicrobiia</taxon>
        <taxon>Candidatus Sysuimicrobiales</taxon>
        <taxon>Candidatus Segetimicrobiaceae</taxon>
        <taxon>Candidatus Segetimicrobium</taxon>
    </lineage>
</organism>
<protein>
    <recommendedName>
        <fullName evidence="2">Organic solvent tolerance-like N-terminal domain-containing protein</fullName>
    </recommendedName>
</protein>
<comment type="caution">
    <text evidence="3">The sequence shown here is derived from an EMBL/GenBank/DDBJ whole genome shotgun (WGS) entry which is preliminary data.</text>
</comment>
<dbReference type="Gene3D" id="2.60.450.10">
    <property type="entry name" value="Lipopolysaccharide (LPS) transport protein A like domain"/>
    <property type="match status" value="2"/>
</dbReference>
<accession>A0A537LHL4</accession>
<reference evidence="3 4" key="1">
    <citation type="journal article" date="2019" name="Nat. Microbiol.">
        <title>Mediterranean grassland soil C-N compound turnover is dependent on rainfall and depth, and is mediated by genomically divergent microorganisms.</title>
        <authorList>
            <person name="Diamond S."/>
            <person name="Andeer P.F."/>
            <person name="Li Z."/>
            <person name="Crits-Christoph A."/>
            <person name="Burstein D."/>
            <person name="Anantharaman K."/>
            <person name="Lane K.R."/>
            <person name="Thomas B.C."/>
            <person name="Pan C."/>
            <person name="Northen T.R."/>
            <person name="Banfield J.F."/>
        </authorList>
    </citation>
    <scope>NUCLEOTIDE SEQUENCE [LARGE SCALE GENOMIC DNA]</scope>
    <source>
        <strain evidence="3">NP_2</strain>
    </source>
</reference>
<evidence type="ECO:0000313" key="4">
    <source>
        <dbReference type="Proteomes" id="UP000318661"/>
    </source>
</evidence>
<evidence type="ECO:0000256" key="1">
    <source>
        <dbReference type="ARBA" id="ARBA00022729"/>
    </source>
</evidence>
<dbReference type="Pfam" id="PF03968">
    <property type="entry name" value="LptD_N"/>
    <property type="match status" value="1"/>
</dbReference>
<dbReference type="InterPro" id="IPR052037">
    <property type="entry name" value="LPS_export_LptA"/>
</dbReference>
<dbReference type="GO" id="GO:0009279">
    <property type="term" value="C:cell outer membrane"/>
    <property type="evidence" value="ECO:0007669"/>
    <property type="project" value="TreeGrafter"/>
</dbReference>
<dbReference type="Proteomes" id="UP000318661">
    <property type="component" value="Unassembled WGS sequence"/>
</dbReference>
<proteinExistence type="predicted"/>
<keyword evidence="1" id="KW-0732">Signal</keyword>
<feature type="domain" description="Organic solvent tolerance-like N-terminal" evidence="2">
    <location>
        <begin position="3"/>
        <end position="119"/>
    </location>
</feature>